<comment type="caution">
    <text evidence="1">The sequence shown here is derived from an EMBL/GenBank/DDBJ whole genome shotgun (WGS) entry which is preliminary data.</text>
</comment>
<gene>
    <name evidence="1" type="ORF">DD238_007665</name>
</gene>
<dbReference type="Proteomes" id="UP000282087">
    <property type="component" value="Unassembled WGS sequence"/>
</dbReference>
<evidence type="ECO:0000313" key="1">
    <source>
        <dbReference type="EMBL" id="RMX68190.1"/>
    </source>
</evidence>
<dbReference type="AlphaFoldDB" id="A0A3M6VUT2"/>
<name>A0A3M6VUT2_9STRA</name>
<reference evidence="1 2" key="1">
    <citation type="submission" date="2018-06" db="EMBL/GenBank/DDBJ databases">
        <title>Comparative genomics of downy mildews reveals potential adaptations to biotrophy.</title>
        <authorList>
            <person name="Fletcher K."/>
            <person name="Klosterman S.J."/>
            <person name="Derevnina L."/>
            <person name="Martin F."/>
            <person name="Koike S."/>
            <person name="Reyes Chin-Wo S."/>
            <person name="Mou B."/>
            <person name="Michelmore R."/>
        </authorList>
    </citation>
    <scope>NUCLEOTIDE SEQUENCE [LARGE SCALE GENOMIC DNA]</scope>
    <source>
        <strain evidence="1 2">R14</strain>
    </source>
</reference>
<dbReference type="EMBL" id="QLLG01000097">
    <property type="protein sequence ID" value="RMX68190.1"/>
    <property type="molecule type" value="Genomic_DNA"/>
</dbReference>
<sequence length="138" mass="15598">MRIGDGSEVSVSFCTRRGGVCRVLLQTIMRALRKLQMQKTVHRGGFRGAGEQSLAQSSTPTTYLGSLAPLITLIKFLKRPRCSRLWSAVFAVRMRVQLRVAEINAKSDKNRLPQSNDTRRNVSRFPILTYRDCRADPC</sequence>
<accession>A0A3M6VUT2</accession>
<keyword evidence="2" id="KW-1185">Reference proteome</keyword>
<protein>
    <submittedName>
        <fullName evidence="1">Uncharacterized protein</fullName>
    </submittedName>
</protein>
<proteinExistence type="predicted"/>
<evidence type="ECO:0000313" key="2">
    <source>
        <dbReference type="Proteomes" id="UP000282087"/>
    </source>
</evidence>
<organism evidence="1 2">
    <name type="scientific">Peronospora effusa</name>
    <dbReference type="NCBI Taxonomy" id="542832"/>
    <lineage>
        <taxon>Eukaryota</taxon>
        <taxon>Sar</taxon>
        <taxon>Stramenopiles</taxon>
        <taxon>Oomycota</taxon>
        <taxon>Peronosporomycetes</taxon>
        <taxon>Peronosporales</taxon>
        <taxon>Peronosporaceae</taxon>
        <taxon>Peronospora</taxon>
    </lineage>
</organism>